<dbReference type="CDD" id="cd20071">
    <property type="entry name" value="SET_SMYD"/>
    <property type="match status" value="1"/>
</dbReference>
<gene>
    <name evidence="2" type="ORF">SAMD00023353_0801240</name>
</gene>
<proteinExistence type="predicted"/>
<evidence type="ECO:0000259" key="1">
    <source>
        <dbReference type="PROSITE" id="PS50280"/>
    </source>
</evidence>
<dbReference type="InterPro" id="IPR046341">
    <property type="entry name" value="SET_dom_sf"/>
</dbReference>
<dbReference type="OrthoDB" id="1028014at2759"/>
<organism evidence="2">
    <name type="scientific">Rosellinia necatrix</name>
    <name type="common">White root-rot fungus</name>
    <dbReference type="NCBI Taxonomy" id="77044"/>
    <lineage>
        <taxon>Eukaryota</taxon>
        <taxon>Fungi</taxon>
        <taxon>Dikarya</taxon>
        <taxon>Ascomycota</taxon>
        <taxon>Pezizomycotina</taxon>
        <taxon>Sordariomycetes</taxon>
        <taxon>Xylariomycetidae</taxon>
        <taxon>Xylariales</taxon>
        <taxon>Xylariaceae</taxon>
        <taxon>Rosellinia</taxon>
    </lineage>
</organism>
<keyword evidence="3" id="KW-1185">Reference proteome</keyword>
<feature type="domain" description="SET" evidence="1">
    <location>
        <begin position="116"/>
        <end position="262"/>
    </location>
</feature>
<dbReference type="InterPro" id="IPR053185">
    <property type="entry name" value="SET_domain_protein"/>
</dbReference>
<dbReference type="Pfam" id="PF00856">
    <property type="entry name" value="SET"/>
    <property type="match status" value="1"/>
</dbReference>
<dbReference type="PANTHER" id="PTHR47332">
    <property type="entry name" value="SET DOMAIN-CONTAINING PROTEIN 5"/>
    <property type="match status" value="1"/>
</dbReference>
<dbReference type="SMART" id="SM00317">
    <property type="entry name" value="SET"/>
    <property type="match status" value="1"/>
</dbReference>
<sequence length="321" mass="35795">MLFLMHAFRAYGGDGQHTCSWGPLSLASEQYMCFPAKGIHAPQDVGDGGGSHRPNGTSNSGDDNIWSASSDCFGEYCVYTNTKFFGNGISLVTTAPNHRRVSQIQVPELTLKSRHENIRTVEIPAKGRGLVATRTIRRGERIMAMGPALLVHRNAFRELEPDDLYYLMDMAVNSLPKSRKEGYLAQAGTMGGHKITDILFTNSFQIALGDPDGLHYGNFPEASLLNHDCRPNLAFFVDQNLTHHTHAMRDIGPGEELTISYLDALQLRSARQERTRNSLGFACGCSHCTMPREESDASDDRLRAISRIEESHWSWNIKPRR</sequence>
<dbReference type="Proteomes" id="UP000054516">
    <property type="component" value="Unassembled WGS sequence"/>
</dbReference>
<dbReference type="STRING" id="77044.A0A1W2TB00"/>
<dbReference type="AlphaFoldDB" id="A0A1W2TB00"/>
<name>A0A1W2TB00_ROSNE</name>
<evidence type="ECO:0000313" key="3">
    <source>
        <dbReference type="Proteomes" id="UP000054516"/>
    </source>
</evidence>
<evidence type="ECO:0000313" key="2">
    <source>
        <dbReference type="EMBL" id="GAP84811.2"/>
    </source>
</evidence>
<dbReference type="InterPro" id="IPR001214">
    <property type="entry name" value="SET_dom"/>
</dbReference>
<dbReference type="SUPFAM" id="SSF82199">
    <property type="entry name" value="SET domain"/>
    <property type="match status" value="1"/>
</dbReference>
<accession>A0A1W2TB00</accession>
<dbReference type="PANTHER" id="PTHR47332:SF6">
    <property type="entry name" value="SET DOMAIN-CONTAINING PROTEIN"/>
    <property type="match status" value="1"/>
</dbReference>
<reference evidence="2" key="1">
    <citation type="submission" date="2016-03" db="EMBL/GenBank/DDBJ databases">
        <title>Draft genome sequence of Rosellinia necatrix.</title>
        <authorList>
            <person name="Kanematsu S."/>
        </authorList>
    </citation>
    <scope>NUCLEOTIDE SEQUENCE [LARGE SCALE GENOMIC DNA]</scope>
    <source>
        <strain evidence="2">W97</strain>
    </source>
</reference>
<protein>
    <submittedName>
        <fullName evidence="2">Putative het domain protein</fullName>
    </submittedName>
</protein>
<dbReference type="Gene3D" id="2.170.270.10">
    <property type="entry name" value="SET domain"/>
    <property type="match status" value="1"/>
</dbReference>
<dbReference type="EMBL" id="DF977453">
    <property type="protein sequence ID" value="GAP84811.2"/>
    <property type="molecule type" value="Genomic_DNA"/>
</dbReference>
<dbReference type="PROSITE" id="PS50280">
    <property type="entry name" value="SET"/>
    <property type="match status" value="1"/>
</dbReference>